<comment type="caution">
    <text evidence="1">The sequence shown here is derived from an EMBL/GenBank/DDBJ whole genome shotgun (WGS) entry which is preliminary data.</text>
</comment>
<dbReference type="InterPro" id="IPR036768">
    <property type="entry name" value="PolIII_chi_sf"/>
</dbReference>
<dbReference type="Proteomes" id="UP001249020">
    <property type="component" value="Unassembled WGS sequence"/>
</dbReference>
<dbReference type="EMBL" id="JAVRIE010000007">
    <property type="protein sequence ID" value="MDT0584149.1"/>
    <property type="molecule type" value="Genomic_DNA"/>
</dbReference>
<dbReference type="SUPFAM" id="SSF102400">
    <property type="entry name" value="DNA polymerase III chi subunit"/>
    <property type="match status" value="1"/>
</dbReference>
<dbReference type="GO" id="GO:0003677">
    <property type="term" value="F:DNA binding"/>
    <property type="evidence" value="ECO:0007669"/>
    <property type="project" value="InterPro"/>
</dbReference>
<keyword evidence="1" id="KW-0548">Nucleotidyltransferase</keyword>
<reference evidence="1 2" key="1">
    <citation type="submission" date="2023-09" db="EMBL/GenBank/DDBJ databases">
        <authorList>
            <person name="Rey-Velasco X."/>
        </authorList>
    </citation>
    <scope>NUCLEOTIDE SEQUENCE [LARGE SCALE GENOMIC DNA]</scope>
    <source>
        <strain evidence="1 2">W409</strain>
    </source>
</reference>
<dbReference type="PANTHER" id="PTHR38767">
    <property type="entry name" value="DNA POLYMERASE III SUBUNIT CHI"/>
    <property type="match status" value="1"/>
</dbReference>
<dbReference type="Pfam" id="PF04364">
    <property type="entry name" value="DNA_pol3_chi"/>
    <property type="match status" value="1"/>
</dbReference>
<proteinExistence type="predicted"/>
<dbReference type="GO" id="GO:0003887">
    <property type="term" value="F:DNA-directed DNA polymerase activity"/>
    <property type="evidence" value="ECO:0007669"/>
    <property type="project" value="UniProtKB-EC"/>
</dbReference>
<dbReference type="InterPro" id="IPR007459">
    <property type="entry name" value="DNA_pol3_chi"/>
</dbReference>
<organism evidence="1 2">
    <name type="scientific">Brumicola blandensis</name>
    <dbReference type="NCBI Taxonomy" id="3075611"/>
    <lineage>
        <taxon>Bacteria</taxon>
        <taxon>Pseudomonadati</taxon>
        <taxon>Pseudomonadota</taxon>
        <taxon>Gammaproteobacteria</taxon>
        <taxon>Alteromonadales</taxon>
        <taxon>Alteromonadaceae</taxon>
        <taxon>Brumicola</taxon>
    </lineage>
</organism>
<dbReference type="GO" id="GO:0032298">
    <property type="term" value="P:positive regulation of DNA-templated DNA replication initiation"/>
    <property type="evidence" value="ECO:0007669"/>
    <property type="project" value="TreeGrafter"/>
</dbReference>
<protein>
    <submittedName>
        <fullName evidence="1">DNA polymerase III subunit chi</fullName>
        <ecNumber evidence="1">2.7.7.7</ecNumber>
    </submittedName>
</protein>
<keyword evidence="2" id="KW-1185">Reference proteome</keyword>
<evidence type="ECO:0000313" key="2">
    <source>
        <dbReference type="Proteomes" id="UP001249020"/>
    </source>
</evidence>
<gene>
    <name evidence="1" type="ORF">RM544_16495</name>
</gene>
<dbReference type="PANTHER" id="PTHR38767:SF1">
    <property type="entry name" value="DNA POLYMERASE III SUBUNIT CHI"/>
    <property type="match status" value="1"/>
</dbReference>
<dbReference type="AlphaFoldDB" id="A0AAW8R630"/>
<keyword evidence="1" id="KW-0808">Transferase</keyword>
<dbReference type="Gene3D" id="3.40.50.10110">
    <property type="entry name" value="DNA polymerase III subunit chi"/>
    <property type="match status" value="1"/>
</dbReference>
<evidence type="ECO:0000313" key="1">
    <source>
        <dbReference type="EMBL" id="MDT0584149.1"/>
    </source>
</evidence>
<dbReference type="GO" id="GO:0006260">
    <property type="term" value="P:DNA replication"/>
    <property type="evidence" value="ECO:0007669"/>
    <property type="project" value="InterPro"/>
</dbReference>
<accession>A0AAW8R630</accession>
<sequence>MTIVTFYQLDESSADPSHDLMKACSSLLLTAYRKRKWSTVLCSDKKQAEQVDEFVWQHPVDEFIPHNLAGEGPKQGTPAEITWSGQPISNRHTLVNLSHSMIDNHRQYQHIIDFVPVDEVKKQEARERYKQYKMAGCQMQFTPANQLNESN</sequence>
<dbReference type="RefSeq" id="WP_311362910.1">
    <property type="nucleotide sequence ID" value="NZ_JAVRIE010000007.1"/>
</dbReference>
<name>A0AAW8R630_9ALTE</name>
<dbReference type="EC" id="2.7.7.7" evidence="1"/>